<dbReference type="GO" id="GO:0004821">
    <property type="term" value="F:histidine-tRNA ligase activity"/>
    <property type="evidence" value="ECO:0007669"/>
    <property type="project" value="UniProtKB-EC"/>
</dbReference>
<evidence type="ECO:0000256" key="3">
    <source>
        <dbReference type="ARBA" id="ARBA00022741"/>
    </source>
</evidence>
<evidence type="ECO:0000256" key="1">
    <source>
        <dbReference type="ARBA" id="ARBA00008226"/>
    </source>
</evidence>
<evidence type="ECO:0000256" key="5">
    <source>
        <dbReference type="ARBA" id="ARBA00030619"/>
    </source>
</evidence>
<keyword evidence="4" id="KW-0030">Aminoacyl-tRNA synthetase</keyword>
<evidence type="ECO:0000256" key="2">
    <source>
        <dbReference type="ARBA" id="ARBA00012815"/>
    </source>
</evidence>
<dbReference type="InterPro" id="IPR041715">
    <property type="entry name" value="HisRS-like_core"/>
</dbReference>
<dbReference type="InterPro" id="IPR036621">
    <property type="entry name" value="Anticodon-bd_dom_sf"/>
</dbReference>
<dbReference type="GO" id="GO:0005737">
    <property type="term" value="C:cytoplasm"/>
    <property type="evidence" value="ECO:0007669"/>
    <property type="project" value="InterPro"/>
</dbReference>
<reference evidence="9 10" key="1">
    <citation type="submission" date="2018-06" db="EMBL/GenBank/DDBJ databases">
        <title>Extensive metabolic versatility and redundancy in microbially diverse, dynamic hydrothermal sediments.</title>
        <authorList>
            <person name="Dombrowski N."/>
            <person name="Teske A."/>
            <person name="Baker B.J."/>
        </authorList>
    </citation>
    <scope>NUCLEOTIDE SEQUENCE [LARGE SCALE GENOMIC DNA]</scope>
    <source>
        <strain evidence="9">B3_G15</strain>
    </source>
</reference>
<dbReference type="Proteomes" id="UP000280417">
    <property type="component" value="Unassembled WGS sequence"/>
</dbReference>
<dbReference type="PANTHER" id="PTHR43707">
    <property type="entry name" value="HISTIDYL-TRNA SYNTHETASE"/>
    <property type="match status" value="1"/>
</dbReference>
<dbReference type="AlphaFoldDB" id="A0A662DMI5"/>
<feature type="domain" description="Class II Histidinyl-tRNA synthetase (HisRS)-like catalytic core" evidence="8">
    <location>
        <begin position="83"/>
        <end position="163"/>
    </location>
</feature>
<dbReference type="SUPFAM" id="SSF55681">
    <property type="entry name" value="Class II aaRS and biotin synthetases"/>
    <property type="match status" value="1"/>
</dbReference>
<dbReference type="Pfam" id="PF03129">
    <property type="entry name" value="HGTP_anticodon"/>
    <property type="match status" value="1"/>
</dbReference>
<evidence type="ECO:0000256" key="6">
    <source>
        <dbReference type="ARBA" id="ARBA00047639"/>
    </source>
</evidence>
<name>A0A662DMI5_UNCAE</name>
<evidence type="ECO:0000313" key="10">
    <source>
        <dbReference type="Proteomes" id="UP000280417"/>
    </source>
</evidence>
<feature type="non-terminal residue" evidence="9">
    <location>
        <position position="1"/>
    </location>
</feature>
<dbReference type="InterPro" id="IPR004516">
    <property type="entry name" value="HisRS/HisZ"/>
</dbReference>
<dbReference type="EC" id="6.1.1.21" evidence="2"/>
<feature type="domain" description="Anticodon-binding" evidence="7">
    <location>
        <begin position="183"/>
        <end position="263"/>
    </location>
</feature>
<accession>A0A662DMI5</accession>
<keyword evidence="3" id="KW-0547">Nucleotide-binding</keyword>
<proteinExistence type="inferred from homology"/>
<dbReference type="GO" id="GO:0000166">
    <property type="term" value="F:nucleotide binding"/>
    <property type="evidence" value="ECO:0007669"/>
    <property type="project" value="UniProtKB-KW"/>
</dbReference>
<dbReference type="Gene3D" id="3.30.930.10">
    <property type="entry name" value="Bira Bifunctional Protein, Domain 2"/>
    <property type="match status" value="1"/>
</dbReference>
<dbReference type="EMBL" id="QMQA01000008">
    <property type="protein sequence ID" value="RLE15342.1"/>
    <property type="molecule type" value="Genomic_DNA"/>
</dbReference>
<evidence type="ECO:0000313" key="9">
    <source>
        <dbReference type="EMBL" id="RLE15342.1"/>
    </source>
</evidence>
<sequence length="275" mass="31166">YYFLNKLGLNDTEIQINSIGCKDCRGEYIKQLKFYLKDRIDSLCEVCKRRFESNPLRILDCKNVVCKNVLEKAPQIEDFLCSSCKEHFDSVKKELDRLKVFYVLNPYLVRGLDYYTRTIFEIKSSHLGSQDTICAGGRYDDLVSELGGPPTPAMGFAIGLERLLLSLEKAGVKPSIACLPCIFVIGIGQACIQEGMRLASLIRSQGIPAIVNFANKSLSAQLRQADKEGFPWVLIVGEKEVEEKRYILRNMKSGRQVYVNEKDFKILDKILKGES</sequence>
<dbReference type="InterPro" id="IPR004154">
    <property type="entry name" value="Anticodon-bd"/>
</dbReference>
<dbReference type="SUPFAM" id="SSF52954">
    <property type="entry name" value="Class II aaRS ABD-related"/>
    <property type="match status" value="1"/>
</dbReference>
<evidence type="ECO:0000259" key="8">
    <source>
        <dbReference type="Pfam" id="PF13393"/>
    </source>
</evidence>
<dbReference type="Gene3D" id="3.40.50.800">
    <property type="entry name" value="Anticodon-binding domain"/>
    <property type="match status" value="1"/>
</dbReference>
<comment type="similarity">
    <text evidence="1">Belongs to the class-II aminoacyl-tRNA synthetase family.</text>
</comment>
<comment type="caution">
    <text evidence="9">The sequence shown here is derived from an EMBL/GenBank/DDBJ whole genome shotgun (WGS) entry which is preliminary data.</text>
</comment>
<comment type="catalytic activity">
    <reaction evidence="6">
        <text>tRNA(His) + L-histidine + ATP = L-histidyl-tRNA(His) + AMP + diphosphate + H(+)</text>
        <dbReference type="Rhea" id="RHEA:17313"/>
        <dbReference type="Rhea" id="RHEA-COMP:9665"/>
        <dbReference type="Rhea" id="RHEA-COMP:9689"/>
        <dbReference type="ChEBI" id="CHEBI:15378"/>
        <dbReference type="ChEBI" id="CHEBI:30616"/>
        <dbReference type="ChEBI" id="CHEBI:33019"/>
        <dbReference type="ChEBI" id="CHEBI:57595"/>
        <dbReference type="ChEBI" id="CHEBI:78442"/>
        <dbReference type="ChEBI" id="CHEBI:78527"/>
        <dbReference type="ChEBI" id="CHEBI:456215"/>
        <dbReference type="EC" id="6.1.1.21"/>
    </reaction>
</comment>
<dbReference type="PANTHER" id="PTHR43707:SF1">
    <property type="entry name" value="HISTIDINE--TRNA LIGASE, MITOCHONDRIAL-RELATED"/>
    <property type="match status" value="1"/>
</dbReference>
<dbReference type="GO" id="GO:0006427">
    <property type="term" value="P:histidyl-tRNA aminoacylation"/>
    <property type="evidence" value="ECO:0007669"/>
    <property type="project" value="TreeGrafter"/>
</dbReference>
<evidence type="ECO:0000256" key="4">
    <source>
        <dbReference type="ARBA" id="ARBA00023146"/>
    </source>
</evidence>
<evidence type="ECO:0000259" key="7">
    <source>
        <dbReference type="Pfam" id="PF03129"/>
    </source>
</evidence>
<keyword evidence="9" id="KW-0436">Ligase</keyword>
<dbReference type="Pfam" id="PF13393">
    <property type="entry name" value="tRNA-synt_His"/>
    <property type="match status" value="1"/>
</dbReference>
<dbReference type="InterPro" id="IPR045864">
    <property type="entry name" value="aa-tRNA-synth_II/BPL/LPL"/>
</dbReference>
<protein>
    <recommendedName>
        <fullName evidence="2">histidine--tRNA ligase</fullName>
        <ecNumber evidence="2">6.1.1.21</ecNumber>
    </recommendedName>
    <alternativeName>
        <fullName evidence="5">Histidyl-tRNA synthetase</fullName>
    </alternativeName>
</protein>
<organism evidence="9 10">
    <name type="scientific">Aerophobetes bacterium</name>
    <dbReference type="NCBI Taxonomy" id="2030807"/>
    <lineage>
        <taxon>Bacteria</taxon>
        <taxon>Candidatus Aerophobota</taxon>
    </lineage>
</organism>
<gene>
    <name evidence="9" type="ORF">DRJ04_00665</name>
</gene>